<gene>
    <name evidence="3" type="ORF">AG1IA_02562</name>
</gene>
<keyword evidence="4" id="KW-1185">Reference proteome</keyword>
<keyword evidence="2" id="KW-0812">Transmembrane</keyword>
<keyword evidence="2" id="KW-0472">Membrane</keyword>
<organism evidence="3 4">
    <name type="scientific">Thanatephorus cucumeris (strain AG1-IA)</name>
    <name type="common">Rice sheath blight fungus</name>
    <name type="synonym">Rhizoctonia solani</name>
    <dbReference type="NCBI Taxonomy" id="983506"/>
    <lineage>
        <taxon>Eukaryota</taxon>
        <taxon>Fungi</taxon>
        <taxon>Dikarya</taxon>
        <taxon>Basidiomycota</taxon>
        <taxon>Agaricomycotina</taxon>
        <taxon>Agaricomycetes</taxon>
        <taxon>Cantharellales</taxon>
        <taxon>Ceratobasidiaceae</taxon>
        <taxon>Rhizoctonia</taxon>
        <taxon>Rhizoctonia solani AG-1</taxon>
    </lineage>
</organism>
<dbReference type="HOGENOM" id="CLU_394394_0_0_1"/>
<dbReference type="Proteomes" id="UP000011668">
    <property type="component" value="Unassembled WGS sequence"/>
</dbReference>
<sequence length="699" mass="76481">MWPITLQLATRAKVSQILSDLKLIQLDRCVPPAECLRQLGYLHGWRSLMSLDHAPRHTIFGSGQRLAPTCRGMRAPLGIFCRVLRPRLLKPVHVGVARRTTFTDHHEMSRMVFEFCNSGWDYLGKDKHAAHVTSLTLRFCTWTSCNTLSSSHSLWHLFYFFSCLVSHLREMKYSQLAFATRSIRSKTCISTLFGVGSDYPKATSRSGHRTCQITMGRVYALQSYVLAVSSPGWYSDWEIVVNAGAVTCNFSMFPVGSPNSLCPICRTMPEPTFSPGGIFPSDSVLGVIPKSLCSASSGTPNYNLKGIVKSAVSIATLCLYLAPANAAHLPKDDHIPSIVYILPQPYDANSRLGRRDTSTHDSRGARWKGMVIGASVGSTAGAVILGIGIYLLYRAHRKRRISPSESLPIEMQPARSPRPRPSNATQVLHTRPPPRTQAQEAPGPPSSWASKAPQTPSLASLELQPRLLHPRDISRATHIRASTGSQFTEHFEPVIRAYRRLSGGISADRSQSPSITTHQFQEGTDPQGSSQHRDPNAPSTSTHEEASEQSEHTRRDSQMTVTLPPGAAAPVESVGNYIPPEATIAQNAFDHSDPNTKLKFCPTLAILDKVCGQNSGSKGFRCQSETKLTIGPSLSKLILLPPISRVVVPDSLAEPSSGAGSARGVEVLGDDIIIGPEGKLYVCELEQESIYDVSFRCLR</sequence>
<accession>L8X2Z7</accession>
<comment type="caution">
    <text evidence="3">The sequence shown here is derived from an EMBL/GenBank/DDBJ whole genome shotgun (WGS) entry which is preliminary data.</text>
</comment>
<dbReference type="EMBL" id="AFRT01000553">
    <property type="protein sequence ID" value="ELU43383.1"/>
    <property type="molecule type" value="Genomic_DNA"/>
</dbReference>
<feature type="compositionally biased region" description="Polar residues" evidence="1">
    <location>
        <begin position="447"/>
        <end position="456"/>
    </location>
</feature>
<keyword evidence="2" id="KW-1133">Transmembrane helix</keyword>
<reference evidence="3 4" key="1">
    <citation type="journal article" date="2013" name="Nat. Commun.">
        <title>The evolution and pathogenic mechanisms of the rice sheath blight pathogen.</title>
        <authorList>
            <person name="Zheng A."/>
            <person name="Lin R."/>
            <person name="Xu L."/>
            <person name="Qin P."/>
            <person name="Tang C."/>
            <person name="Ai P."/>
            <person name="Zhang D."/>
            <person name="Liu Y."/>
            <person name="Sun Z."/>
            <person name="Feng H."/>
            <person name="Wang Y."/>
            <person name="Chen Y."/>
            <person name="Liang X."/>
            <person name="Fu R."/>
            <person name="Li Q."/>
            <person name="Zhang J."/>
            <person name="Yu X."/>
            <person name="Xie Z."/>
            <person name="Ding L."/>
            <person name="Guan P."/>
            <person name="Tang J."/>
            <person name="Liang Y."/>
            <person name="Wang S."/>
            <person name="Deng Q."/>
            <person name="Li S."/>
            <person name="Zhu J."/>
            <person name="Wang L."/>
            <person name="Liu H."/>
            <person name="Li P."/>
        </authorList>
    </citation>
    <scope>NUCLEOTIDE SEQUENCE [LARGE SCALE GENOMIC DNA]</scope>
    <source>
        <strain evidence="4">AG-1 IA</strain>
    </source>
</reference>
<evidence type="ECO:0000313" key="3">
    <source>
        <dbReference type="EMBL" id="ELU43383.1"/>
    </source>
</evidence>
<protein>
    <submittedName>
        <fullName evidence="3">Uncharacterized protein</fullName>
    </submittedName>
</protein>
<dbReference type="OrthoDB" id="3251589at2759"/>
<name>L8X2Z7_THACA</name>
<feature type="region of interest" description="Disordered" evidence="1">
    <location>
        <begin position="404"/>
        <end position="456"/>
    </location>
</feature>
<feature type="compositionally biased region" description="Polar residues" evidence="1">
    <location>
        <begin position="508"/>
        <end position="530"/>
    </location>
</feature>
<feature type="region of interest" description="Disordered" evidence="1">
    <location>
        <begin position="505"/>
        <end position="574"/>
    </location>
</feature>
<evidence type="ECO:0000256" key="2">
    <source>
        <dbReference type="SAM" id="Phobius"/>
    </source>
</evidence>
<evidence type="ECO:0000256" key="1">
    <source>
        <dbReference type="SAM" id="MobiDB-lite"/>
    </source>
</evidence>
<evidence type="ECO:0000313" key="4">
    <source>
        <dbReference type="Proteomes" id="UP000011668"/>
    </source>
</evidence>
<proteinExistence type="predicted"/>
<feature type="compositionally biased region" description="Basic and acidic residues" evidence="1">
    <location>
        <begin position="542"/>
        <end position="557"/>
    </location>
</feature>
<dbReference type="AlphaFoldDB" id="L8X2Z7"/>
<feature type="transmembrane region" description="Helical" evidence="2">
    <location>
        <begin position="370"/>
        <end position="393"/>
    </location>
</feature>